<sequence length="340" mass="36629">MTVSHPTSYTAYAFTEKGGDLEKVTKQWKDPEQNQVVVKVLACGVCGSDVLVENQRLGSGLPKVPGHEIVGDVVAVHSSERQFKIGDRVGSGWHGSHCGTCKFCRSGDFNVCENEEIDGVTIDGGYAQYVTLRTEAVAWIPKDLDPAETAPLLCAGVTTFNSLRNMDAKPGDLVAIQGIGGLGHLAIQFSRAMGFRTVALSHSEAKKDLARQLGAIAYIDSSKQDTVEELQKMGGAKVIMCTAPHTKVIEGLIPGLTVAGQLLMLALPEEKATIDLSALITKRLSIRGWPSGSAKDSEECVAFAKQMGIKCMVQKFPLDKAREAYEHRDSARFRGVIVPN</sequence>
<dbReference type="GO" id="GO:0004022">
    <property type="term" value="F:alcohol dehydrogenase (NAD+) activity"/>
    <property type="evidence" value="ECO:0007669"/>
    <property type="project" value="TreeGrafter"/>
</dbReference>
<dbReference type="GO" id="GO:0005737">
    <property type="term" value="C:cytoplasm"/>
    <property type="evidence" value="ECO:0007669"/>
    <property type="project" value="TreeGrafter"/>
</dbReference>
<feature type="domain" description="Enoyl reductase (ER)" evidence="7">
    <location>
        <begin position="19"/>
        <end position="338"/>
    </location>
</feature>
<dbReference type="AlphaFoldDB" id="A0A8K0UIU5"/>
<reference evidence="8" key="1">
    <citation type="journal article" date="2021" name="New Phytol.">
        <title>Evolutionary innovations through gain and loss of genes in the ectomycorrhizal Boletales.</title>
        <authorList>
            <person name="Wu G."/>
            <person name="Miyauchi S."/>
            <person name="Morin E."/>
            <person name="Kuo A."/>
            <person name="Drula E."/>
            <person name="Varga T."/>
            <person name="Kohler A."/>
            <person name="Feng B."/>
            <person name="Cao Y."/>
            <person name="Lipzen A."/>
            <person name="Daum C."/>
            <person name="Hundley H."/>
            <person name="Pangilinan J."/>
            <person name="Johnson J."/>
            <person name="Barry K."/>
            <person name="LaButti K."/>
            <person name="Ng V."/>
            <person name="Ahrendt S."/>
            <person name="Min B."/>
            <person name="Choi I.G."/>
            <person name="Park H."/>
            <person name="Plett J.M."/>
            <person name="Magnuson J."/>
            <person name="Spatafora J.W."/>
            <person name="Nagy L.G."/>
            <person name="Henrissat B."/>
            <person name="Grigoriev I.V."/>
            <person name="Yang Z.L."/>
            <person name="Xu J."/>
            <person name="Martin F.M."/>
        </authorList>
    </citation>
    <scope>NUCLEOTIDE SEQUENCE</scope>
    <source>
        <strain evidence="8">KKN 215</strain>
    </source>
</reference>
<dbReference type="InterPro" id="IPR013149">
    <property type="entry name" value="ADH-like_C"/>
</dbReference>
<evidence type="ECO:0000259" key="7">
    <source>
        <dbReference type="SMART" id="SM00829"/>
    </source>
</evidence>
<organism evidence="8 9">
    <name type="scientific">Cristinia sonorae</name>
    <dbReference type="NCBI Taxonomy" id="1940300"/>
    <lineage>
        <taxon>Eukaryota</taxon>
        <taxon>Fungi</taxon>
        <taxon>Dikarya</taxon>
        <taxon>Basidiomycota</taxon>
        <taxon>Agaricomycotina</taxon>
        <taxon>Agaricomycetes</taxon>
        <taxon>Agaricomycetidae</taxon>
        <taxon>Agaricales</taxon>
        <taxon>Pleurotineae</taxon>
        <taxon>Stephanosporaceae</taxon>
        <taxon>Cristinia</taxon>
    </lineage>
</organism>
<dbReference type="GO" id="GO:0046872">
    <property type="term" value="F:metal ion binding"/>
    <property type="evidence" value="ECO:0007669"/>
    <property type="project" value="UniProtKB-KW"/>
</dbReference>
<evidence type="ECO:0000313" key="8">
    <source>
        <dbReference type="EMBL" id="KAH8093848.1"/>
    </source>
</evidence>
<keyword evidence="4" id="KW-0862">Zinc</keyword>
<dbReference type="Proteomes" id="UP000813824">
    <property type="component" value="Unassembled WGS sequence"/>
</dbReference>
<dbReference type="SUPFAM" id="SSF51735">
    <property type="entry name" value="NAD(P)-binding Rossmann-fold domains"/>
    <property type="match status" value="1"/>
</dbReference>
<keyword evidence="5" id="KW-0560">Oxidoreductase</keyword>
<dbReference type="EMBL" id="JAEVFJ010000027">
    <property type="protein sequence ID" value="KAH8093848.1"/>
    <property type="molecule type" value="Genomic_DNA"/>
</dbReference>
<dbReference type="PANTHER" id="PTHR42940:SF7">
    <property type="entry name" value="ALCOHOL DEHYDROGENASE-LIKE N-TERMINAL DOMAIN-CONTAINING PROTEIN"/>
    <property type="match status" value="1"/>
</dbReference>
<dbReference type="Pfam" id="PF08240">
    <property type="entry name" value="ADH_N"/>
    <property type="match status" value="1"/>
</dbReference>
<keyword evidence="3" id="KW-0479">Metal-binding</keyword>
<dbReference type="FunFam" id="3.40.50.720:FF:000039">
    <property type="entry name" value="Alcohol dehydrogenase AdhP"/>
    <property type="match status" value="1"/>
</dbReference>
<dbReference type="InterPro" id="IPR036291">
    <property type="entry name" value="NAD(P)-bd_dom_sf"/>
</dbReference>
<dbReference type="CDD" id="cd08296">
    <property type="entry name" value="CAD_like"/>
    <property type="match status" value="1"/>
</dbReference>
<dbReference type="Gene3D" id="3.40.50.720">
    <property type="entry name" value="NAD(P)-binding Rossmann-like Domain"/>
    <property type="match status" value="1"/>
</dbReference>
<name>A0A8K0UIU5_9AGAR</name>
<keyword evidence="9" id="KW-1185">Reference proteome</keyword>
<evidence type="ECO:0000256" key="1">
    <source>
        <dbReference type="ARBA" id="ARBA00001947"/>
    </source>
</evidence>
<evidence type="ECO:0000256" key="5">
    <source>
        <dbReference type="ARBA" id="ARBA00023002"/>
    </source>
</evidence>
<evidence type="ECO:0000256" key="2">
    <source>
        <dbReference type="ARBA" id="ARBA00008072"/>
    </source>
</evidence>
<accession>A0A8K0UIU5</accession>
<dbReference type="Gene3D" id="3.90.180.10">
    <property type="entry name" value="Medium-chain alcohol dehydrogenases, catalytic domain"/>
    <property type="match status" value="1"/>
</dbReference>
<evidence type="ECO:0000313" key="9">
    <source>
        <dbReference type="Proteomes" id="UP000813824"/>
    </source>
</evidence>
<comment type="cofactor">
    <cofactor evidence="1">
        <name>Zn(2+)</name>
        <dbReference type="ChEBI" id="CHEBI:29105"/>
    </cofactor>
</comment>
<dbReference type="Pfam" id="PF00107">
    <property type="entry name" value="ADH_zinc_N"/>
    <property type="match status" value="1"/>
</dbReference>
<dbReference type="InterPro" id="IPR020843">
    <property type="entry name" value="ER"/>
</dbReference>
<dbReference type="SUPFAM" id="SSF50129">
    <property type="entry name" value="GroES-like"/>
    <property type="match status" value="1"/>
</dbReference>
<protein>
    <submittedName>
        <fullName evidence="8">GroES-like protein</fullName>
    </submittedName>
</protein>
<dbReference type="InterPro" id="IPR013154">
    <property type="entry name" value="ADH-like_N"/>
</dbReference>
<dbReference type="OrthoDB" id="1560166at2759"/>
<evidence type="ECO:0000256" key="3">
    <source>
        <dbReference type="ARBA" id="ARBA00022723"/>
    </source>
</evidence>
<keyword evidence="6" id="KW-0520">NAD</keyword>
<gene>
    <name evidence="8" type="ORF">BXZ70DRAFT_366498</name>
</gene>
<proteinExistence type="inferred from homology"/>
<dbReference type="PANTHER" id="PTHR42940">
    <property type="entry name" value="ALCOHOL DEHYDROGENASE 1-RELATED"/>
    <property type="match status" value="1"/>
</dbReference>
<comment type="caution">
    <text evidence="8">The sequence shown here is derived from an EMBL/GenBank/DDBJ whole genome shotgun (WGS) entry which is preliminary data.</text>
</comment>
<evidence type="ECO:0000256" key="6">
    <source>
        <dbReference type="ARBA" id="ARBA00023027"/>
    </source>
</evidence>
<dbReference type="InterPro" id="IPR011032">
    <property type="entry name" value="GroES-like_sf"/>
</dbReference>
<comment type="similarity">
    <text evidence="2">Belongs to the zinc-containing alcohol dehydrogenase family.</text>
</comment>
<dbReference type="SMART" id="SM00829">
    <property type="entry name" value="PKS_ER"/>
    <property type="match status" value="1"/>
</dbReference>
<evidence type="ECO:0000256" key="4">
    <source>
        <dbReference type="ARBA" id="ARBA00022833"/>
    </source>
</evidence>